<gene>
    <name evidence="1" type="ORF">F3Y22_tig00110388pilonHSYRG00018</name>
</gene>
<dbReference type="EMBL" id="VEPZ02000967">
    <property type="protein sequence ID" value="KAE8706670.1"/>
    <property type="molecule type" value="Genomic_DNA"/>
</dbReference>
<accession>A0A6A3APV4</accession>
<dbReference type="SUPFAM" id="SSF54768">
    <property type="entry name" value="dsRNA-binding domain-like"/>
    <property type="match status" value="1"/>
</dbReference>
<proteinExistence type="predicted"/>
<protein>
    <recommendedName>
        <fullName evidence="3">DRBM domain-containing protein</fullName>
    </recommendedName>
</protein>
<evidence type="ECO:0008006" key="3">
    <source>
        <dbReference type="Google" id="ProtNLM"/>
    </source>
</evidence>
<dbReference type="AlphaFoldDB" id="A0A6A3APV4"/>
<evidence type="ECO:0000313" key="1">
    <source>
        <dbReference type="EMBL" id="KAE8706670.1"/>
    </source>
</evidence>
<name>A0A6A3APV4_HIBSY</name>
<reference evidence="1" key="1">
    <citation type="submission" date="2019-09" db="EMBL/GenBank/DDBJ databases">
        <title>Draft genome information of white flower Hibiscus syriacus.</title>
        <authorList>
            <person name="Kim Y.-M."/>
        </authorList>
    </citation>
    <scope>NUCLEOTIDE SEQUENCE [LARGE SCALE GENOMIC DNA]</scope>
    <source>
        <strain evidence="1">YM2019G1</strain>
    </source>
</reference>
<evidence type="ECO:0000313" key="2">
    <source>
        <dbReference type="Proteomes" id="UP000436088"/>
    </source>
</evidence>
<comment type="caution">
    <text evidence="1">The sequence shown here is derived from an EMBL/GenBank/DDBJ whole genome shotgun (WGS) entry which is preliminary data.</text>
</comment>
<sequence length="132" mass="15071">MRLPVYFNEGPMPARKFQSTVYTSENTFSNKRTAEQDVAKHALECISKKLKNEGCSLVHVKHMKDPRGKLKTPLEKKQEDPLMLKVNQRGRVEENASRILHFFSSLKLDCPNSRVIGSTYVSARLDRDKPPG</sequence>
<dbReference type="Proteomes" id="UP000436088">
    <property type="component" value="Unassembled WGS sequence"/>
</dbReference>
<keyword evidence="2" id="KW-1185">Reference proteome</keyword>
<organism evidence="1 2">
    <name type="scientific">Hibiscus syriacus</name>
    <name type="common">Rose of Sharon</name>
    <dbReference type="NCBI Taxonomy" id="106335"/>
    <lineage>
        <taxon>Eukaryota</taxon>
        <taxon>Viridiplantae</taxon>
        <taxon>Streptophyta</taxon>
        <taxon>Embryophyta</taxon>
        <taxon>Tracheophyta</taxon>
        <taxon>Spermatophyta</taxon>
        <taxon>Magnoliopsida</taxon>
        <taxon>eudicotyledons</taxon>
        <taxon>Gunneridae</taxon>
        <taxon>Pentapetalae</taxon>
        <taxon>rosids</taxon>
        <taxon>malvids</taxon>
        <taxon>Malvales</taxon>
        <taxon>Malvaceae</taxon>
        <taxon>Malvoideae</taxon>
        <taxon>Hibiscus</taxon>
    </lineage>
</organism>
<dbReference type="Gene3D" id="3.30.160.20">
    <property type="match status" value="1"/>
</dbReference>